<feature type="domain" description="ABC3 transporter permease C-terminal" evidence="7">
    <location>
        <begin position="671"/>
        <end position="785"/>
    </location>
</feature>
<keyword evidence="4 6" id="KW-1133">Transmembrane helix</keyword>
<feature type="domain" description="MacB-like periplasmic core" evidence="8">
    <location>
        <begin position="435"/>
        <end position="636"/>
    </location>
</feature>
<dbReference type="Pfam" id="PF02687">
    <property type="entry name" value="FtsX"/>
    <property type="match status" value="2"/>
</dbReference>
<keyword evidence="10" id="KW-1185">Reference proteome</keyword>
<name>A0ABU8NKA8_9SPHI</name>
<evidence type="ECO:0000256" key="4">
    <source>
        <dbReference type="ARBA" id="ARBA00022989"/>
    </source>
</evidence>
<dbReference type="InterPro" id="IPR025857">
    <property type="entry name" value="MacB_PCD"/>
</dbReference>
<evidence type="ECO:0000256" key="5">
    <source>
        <dbReference type="ARBA" id="ARBA00023136"/>
    </source>
</evidence>
<keyword evidence="2" id="KW-1003">Cell membrane</keyword>
<sequence length="792" mass="89407">MYLLALKIALRNLWKNKGFSLINIGGLAIGLTCCLVLLLYVNYEWSYDKQFKNIGRIYSVYDNDIMSDRIITNRAYCTPNQLAATIMQTVPGVEQVSRMAERDESPFRYKHNAFNKNLIFADPSFLKIFDYNFIKGDSSSALSTPNSAIITEQTAKILFGEEDPIGKVIRYDNRSDLMVTAVIANHAQNQTYRFDVLIPWAFLENESPWYKKMGWTDGALNTIVMLKDAQQFASADQQVRKIFKQNTNDSYIEFFLFPLKKNHLYDQFENGELSGGRIDQIKLFLLLAVCVLFIACINYMNLSTARSEKRAKEIGIRKTLGSSRQSIAWQFILESLLLSFMALLIAFILLETVLPYFNNLLAIDLTIDYGSYEVWAILIGLTLITGLLAGSYPALYLSSLIPLKILKGIKGAGKTSLPIRKILVVIQFGFSICMIICAIVVRNQISYMNNRPLGFNKDNLVQIGRLGVLRDSGKLQLFKSELIKSGAIVSATETTNGLTNNYVSTEKIKWPGQLKNEQVAMQLRFSGYDFTKTIDAKILQGRDFSREFGNDTTKVILNETAVKTMNLKDPIGAKIKNDDWNETFTVIGVMKDYNYSSLGTKVSPLLFFYSETSPGTIIMRLNPSQSITTSTQKIKELSLKLNPDYPFQIDFVSERIADKLKSEKLLSIFSNVFGGFAIFISCLGLLGLALYIAEQRSKEISIRKVIGANLKDILILLNKDFIKLVILSNMIAIPAAYIITTSWLQKYDYKIGLNMWPFITAFVLSIFIAVLTVSLQTFKVARANPVDALKYD</sequence>
<comment type="caution">
    <text evidence="9">The sequence shown here is derived from an EMBL/GenBank/DDBJ whole genome shotgun (WGS) entry which is preliminary data.</text>
</comment>
<feature type="transmembrane region" description="Helical" evidence="6">
    <location>
        <begin position="756"/>
        <end position="775"/>
    </location>
</feature>
<protein>
    <submittedName>
        <fullName evidence="9">ABC transporter permease</fullName>
    </submittedName>
</protein>
<dbReference type="PANTHER" id="PTHR30572:SF18">
    <property type="entry name" value="ABC-TYPE MACROLIDE FAMILY EXPORT SYSTEM PERMEASE COMPONENT 2"/>
    <property type="match status" value="1"/>
</dbReference>
<feature type="domain" description="MacB-like periplasmic core" evidence="8">
    <location>
        <begin position="20"/>
        <end position="241"/>
    </location>
</feature>
<reference evidence="9 10" key="1">
    <citation type="submission" date="2024-03" db="EMBL/GenBank/DDBJ databases">
        <title>Sequence of Lycoming College Course Isolates.</title>
        <authorList>
            <person name="Plotts O."/>
            <person name="Newman J."/>
        </authorList>
    </citation>
    <scope>NUCLEOTIDE SEQUENCE [LARGE SCALE GENOMIC DNA]</scope>
    <source>
        <strain evidence="9 10">CJB-3</strain>
    </source>
</reference>
<evidence type="ECO:0000313" key="9">
    <source>
        <dbReference type="EMBL" id="MEJ2902682.1"/>
    </source>
</evidence>
<keyword evidence="3 6" id="KW-0812">Transmembrane</keyword>
<dbReference type="EMBL" id="JBBEUB010000002">
    <property type="protein sequence ID" value="MEJ2902682.1"/>
    <property type="molecule type" value="Genomic_DNA"/>
</dbReference>
<feature type="transmembrane region" description="Helical" evidence="6">
    <location>
        <begin position="422"/>
        <end position="441"/>
    </location>
</feature>
<feature type="transmembrane region" description="Helical" evidence="6">
    <location>
        <begin position="672"/>
        <end position="693"/>
    </location>
</feature>
<evidence type="ECO:0000256" key="2">
    <source>
        <dbReference type="ARBA" id="ARBA00022475"/>
    </source>
</evidence>
<dbReference type="RefSeq" id="WP_337716281.1">
    <property type="nucleotide sequence ID" value="NZ_JBBEUB010000002.1"/>
</dbReference>
<feature type="transmembrane region" description="Helical" evidence="6">
    <location>
        <begin position="327"/>
        <end position="354"/>
    </location>
</feature>
<gene>
    <name evidence="9" type="ORF">WAE58_09600</name>
</gene>
<feature type="transmembrane region" description="Helical" evidence="6">
    <location>
        <begin position="374"/>
        <end position="401"/>
    </location>
</feature>
<dbReference type="PANTHER" id="PTHR30572">
    <property type="entry name" value="MEMBRANE COMPONENT OF TRANSPORTER-RELATED"/>
    <property type="match status" value="1"/>
</dbReference>
<comment type="subcellular location">
    <subcellularLocation>
        <location evidence="1">Cell membrane</location>
        <topology evidence="1">Multi-pass membrane protein</topology>
    </subcellularLocation>
</comment>
<dbReference type="Proteomes" id="UP001378956">
    <property type="component" value="Unassembled WGS sequence"/>
</dbReference>
<accession>A0ABU8NKA8</accession>
<evidence type="ECO:0000313" key="10">
    <source>
        <dbReference type="Proteomes" id="UP001378956"/>
    </source>
</evidence>
<feature type="transmembrane region" description="Helical" evidence="6">
    <location>
        <begin position="721"/>
        <end position="744"/>
    </location>
</feature>
<evidence type="ECO:0000259" key="7">
    <source>
        <dbReference type="Pfam" id="PF02687"/>
    </source>
</evidence>
<feature type="transmembrane region" description="Helical" evidence="6">
    <location>
        <begin position="21"/>
        <end position="43"/>
    </location>
</feature>
<dbReference type="Pfam" id="PF12704">
    <property type="entry name" value="MacB_PCD"/>
    <property type="match status" value="2"/>
</dbReference>
<evidence type="ECO:0000256" key="1">
    <source>
        <dbReference type="ARBA" id="ARBA00004651"/>
    </source>
</evidence>
<evidence type="ECO:0000259" key="8">
    <source>
        <dbReference type="Pfam" id="PF12704"/>
    </source>
</evidence>
<feature type="domain" description="ABC3 transporter permease C-terminal" evidence="7">
    <location>
        <begin position="286"/>
        <end position="399"/>
    </location>
</feature>
<proteinExistence type="predicted"/>
<evidence type="ECO:0000256" key="3">
    <source>
        <dbReference type="ARBA" id="ARBA00022692"/>
    </source>
</evidence>
<dbReference type="InterPro" id="IPR003838">
    <property type="entry name" value="ABC3_permease_C"/>
</dbReference>
<feature type="transmembrane region" description="Helical" evidence="6">
    <location>
        <begin position="283"/>
        <end position="302"/>
    </location>
</feature>
<evidence type="ECO:0000256" key="6">
    <source>
        <dbReference type="SAM" id="Phobius"/>
    </source>
</evidence>
<organism evidence="9 10">
    <name type="scientific">Pedobacter panaciterrae</name>
    <dbReference type="NCBI Taxonomy" id="363849"/>
    <lineage>
        <taxon>Bacteria</taxon>
        <taxon>Pseudomonadati</taxon>
        <taxon>Bacteroidota</taxon>
        <taxon>Sphingobacteriia</taxon>
        <taxon>Sphingobacteriales</taxon>
        <taxon>Sphingobacteriaceae</taxon>
        <taxon>Pedobacter</taxon>
    </lineage>
</organism>
<keyword evidence="5 6" id="KW-0472">Membrane</keyword>
<dbReference type="InterPro" id="IPR050250">
    <property type="entry name" value="Macrolide_Exporter_MacB"/>
</dbReference>